<evidence type="ECO:0000313" key="3">
    <source>
        <dbReference type="Proteomes" id="UP000075683"/>
    </source>
</evidence>
<sequence length="51" mass="5578">MGGETGTEVRRRNASPHGSMISGHRIGIGPPADRRPGFVSEFPRPSMFIDR</sequence>
<proteinExistence type="predicted"/>
<accession>A0A150M548</accession>
<evidence type="ECO:0000256" key="1">
    <source>
        <dbReference type="SAM" id="MobiDB-lite"/>
    </source>
</evidence>
<protein>
    <submittedName>
        <fullName evidence="2">Uncharacterized protein</fullName>
    </submittedName>
</protein>
<feature type="region of interest" description="Disordered" evidence="1">
    <location>
        <begin position="1"/>
        <end position="51"/>
    </location>
</feature>
<dbReference type="Proteomes" id="UP000075683">
    <property type="component" value="Unassembled WGS sequence"/>
</dbReference>
<reference evidence="2 3" key="1">
    <citation type="submission" date="2016-01" db="EMBL/GenBank/DDBJ databases">
        <title>Draft Genome Sequences of Seven Thermophilic Sporeformers Isolated from Foods.</title>
        <authorList>
            <person name="Berendsen E.M."/>
            <person name="Wells-Bennik M.H."/>
            <person name="Krawcyk A.O."/>
            <person name="De Jong A."/>
            <person name="Holsappel S."/>
            <person name="Eijlander R.T."/>
            <person name="Kuipers O.P."/>
        </authorList>
    </citation>
    <scope>NUCLEOTIDE SEQUENCE [LARGE SCALE GENOMIC DNA]</scope>
    <source>
        <strain evidence="2 3">B4135</strain>
    </source>
</reference>
<dbReference type="AlphaFoldDB" id="A0A150M548"/>
<dbReference type="STRING" id="301148.B4135_2063"/>
<dbReference type="EMBL" id="LQYT01000042">
    <property type="protein sequence ID" value="KYD19332.1"/>
    <property type="molecule type" value="Genomic_DNA"/>
</dbReference>
<comment type="caution">
    <text evidence="2">The sequence shown here is derived from an EMBL/GenBank/DDBJ whole genome shotgun (WGS) entry which is preliminary data.</text>
</comment>
<name>A0A150M548_9BACI</name>
<evidence type="ECO:0000313" key="2">
    <source>
        <dbReference type="EMBL" id="KYD19332.1"/>
    </source>
</evidence>
<organism evidence="2 3">
    <name type="scientific">Caldibacillus debilis</name>
    <dbReference type="NCBI Taxonomy" id="301148"/>
    <lineage>
        <taxon>Bacteria</taxon>
        <taxon>Bacillati</taxon>
        <taxon>Bacillota</taxon>
        <taxon>Bacilli</taxon>
        <taxon>Bacillales</taxon>
        <taxon>Bacillaceae</taxon>
        <taxon>Caldibacillus</taxon>
    </lineage>
</organism>
<gene>
    <name evidence="2" type="ORF">B4135_2063</name>
</gene>